<dbReference type="FunFam" id="1.10.150.20:FF:000014">
    <property type="entry name" value="Polymerase (DNA directed), eta"/>
    <property type="match status" value="1"/>
</dbReference>
<dbReference type="Pfam" id="PF14377">
    <property type="entry name" value="UBM"/>
    <property type="match status" value="1"/>
</dbReference>
<dbReference type="PANTHER" id="PTHR45873">
    <property type="entry name" value="DNA POLYMERASE ETA"/>
    <property type="match status" value="1"/>
</dbReference>
<keyword evidence="5" id="KW-0234">DNA repair</keyword>
<dbReference type="GO" id="GO:0003887">
    <property type="term" value="F:DNA-directed DNA polymerase activity"/>
    <property type="evidence" value="ECO:0000318"/>
    <property type="project" value="GO_Central"/>
</dbReference>
<evidence type="ECO:0000256" key="4">
    <source>
        <dbReference type="ARBA" id="ARBA00022763"/>
    </source>
</evidence>
<dbReference type="Proteomes" id="UP000001514">
    <property type="component" value="Unassembled WGS sequence"/>
</dbReference>
<evidence type="ECO:0000313" key="8">
    <source>
        <dbReference type="EMBL" id="EFJ06049.1"/>
    </source>
</evidence>
<dbReference type="STRING" id="88036.D8TB97"/>
<dbReference type="Gene3D" id="6.10.250.1630">
    <property type="match status" value="1"/>
</dbReference>
<protein>
    <submittedName>
        <fullName evidence="8">Uncharacterized protein</fullName>
    </submittedName>
</protein>
<gene>
    <name evidence="8" type="ORF">SELMODRAFT_431020</name>
</gene>
<dbReference type="Gramene" id="EFJ06049">
    <property type="protein sequence ID" value="EFJ06049"/>
    <property type="gene ID" value="SELMODRAFT_431020"/>
</dbReference>
<dbReference type="SUPFAM" id="SSF56672">
    <property type="entry name" value="DNA/RNA polymerases"/>
    <property type="match status" value="1"/>
</dbReference>
<reference evidence="8 9" key="1">
    <citation type="journal article" date="2011" name="Science">
        <title>The Selaginella genome identifies genetic changes associated with the evolution of vascular plants.</title>
        <authorList>
            <person name="Banks J.A."/>
            <person name="Nishiyama T."/>
            <person name="Hasebe M."/>
            <person name="Bowman J.L."/>
            <person name="Gribskov M."/>
            <person name="dePamphilis C."/>
            <person name="Albert V.A."/>
            <person name="Aono N."/>
            <person name="Aoyama T."/>
            <person name="Ambrose B.A."/>
            <person name="Ashton N.W."/>
            <person name="Axtell M.J."/>
            <person name="Barker E."/>
            <person name="Barker M.S."/>
            <person name="Bennetzen J.L."/>
            <person name="Bonawitz N.D."/>
            <person name="Chapple C."/>
            <person name="Cheng C."/>
            <person name="Correa L.G."/>
            <person name="Dacre M."/>
            <person name="DeBarry J."/>
            <person name="Dreyer I."/>
            <person name="Elias M."/>
            <person name="Engstrom E.M."/>
            <person name="Estelle M."/>
            <person name="Feng L."/>
            <person name="Finet C."/>
            <person name="Floyd S.K."/>
            <person name="Frommer W.B."/>
            <person name="Fujita T."/>
            <person name="Gramzow L."/>
            <person name="Gutensohn M."/>
            <person name="Harholt J."/>
            <person name="Hattori M."/>
            <person name="Heyl A."/>
            <person name="Hirai T."/>
            <person name="Hiwatashi Y."/>
            <person name="Ishikawa M."/>
            <person name="Iwata M."/>
            <person name="Karol K.G."/>
            <person name="Koehler B."/>
            <person name="Kolukisaoglu U."/>
            <person name="Kubo M."/>
            <person name="Kurata T."/>
            <person name="Lalonde S."/>
            <person name="Li K."/>
            <person name="Li Y."/>
            <person name="Litt A."/>
            <person name="Lyons E."/>
            <person name="Manning G."/>
            <person name="Maruyama T."/>
            <person name="Michael T.P."/>
            <person name="Mikami K."/>
            <person name="Miyazaki S."/>
            <person name="Morinaga S."/>
            <person name="Murata T."/>
            <person name="Mueller-Roeber B."/>
            <person name="Nelson D.R."/>
            <person name="Obara M."/>
            <person name="Oguri Y."/>
            <person name="Olmstead R.G."/>
            <person name="Onodera N."/>
            <person name="Petersen B.L."/>
            <person name="Pils B."/>
            <person name="Prigge M."/>
            <person name="Rensing S.A."/>
            <person name="Riano-Pachon D.M."/>
            <person name="Roberts A.W."/>
            <person name="Sato Y."/>
            <person name="Scheller H.V."/>
            <person name="Schulz B."/>
            <person name="Schulz C."/>
            <person name="Shakirov E.V."/>
            <person name="Shibagaki N."/>
            <person name="Shinohara N."/>
            <person name="Shippen D.E."/>
            <person name="Soerensen I."/>
            <person name="Sotooka R."/>
            <person name="Sugimoto N."/>
            <person name="Sugita M."/>
            <person name="Sumikawa N."/>
            <person name="Tanurdzic M."/>
            <person name="Theissen G."/>
            <person name="Ulvskov P."/>
            <person name="Wakazuki S."/>
            <person name="Weng J.K."/>
            <person name="Willats W.W."/>
            <person name="Wipf D."/>
            <person name="Wolf P.G."/>
            <person name="Yang L."/>
            <person name="Zimmer A.D."/>
            <person name="Zhu Q."/>
            <person name="Mitros T."/>
            <person name="Hellsten U."/>
            <person name="Loque D."/>
            <person name="Otillar R."/>
            <person name="Salamov A."/>
            <person name="Schmutz J."/>
            <person name="Shapiro H."/>
            <person name="Lindquist E."/>
            <person name="Lucas S."/>
            <person name="Rokhsar D."/>
            <person name="Grigoriev I.V."/>
        </authorList>
    </citation>
    <scope>NUCLEOTIDE SEQUENCE [LARGE SCALE GENOMIC DNA]</scope>
</reference>
<dbReference type="GO" id="GO:0046872">
    <property type="term" value="F:metal ion binding"/>
    <property type="evidence" value="ECO:0007669"/>
    <property type="project" value="UniProtKB-KW"/>
</dbReference>
<evidence type="ECO:0000256" key="1">
    <source>
        <dbReference type="ARBA" id="ARBA00004123"/>
    </source>
</evidence>
<feature type="region of interest" description="Disordered" evidence="7">
    <location>
        <begin position="228"/>
        <end position="247"/>
    </location>
</feature>
<name>D8TB97_SELML</name>
<dbReference type="InParanoid" id="D8TB97"/>
<accession>D8TB97</accession>
<dbReference type="GO" id="GO:0005657">
    <property type="term" value="C:replication fork"/>
    <property type="evidence" value="ECO:0000318"/>
    <property type="project" value="GO_Central"/>
</dbReference>
<dbReference type="InterPro" id="IPR025527">
    <property type="entry name" value="HUWE1/Rev1_UBM"/>
</dbReference>
<dbReference type="GO" id="GO:0035861">
    <property type="term" value="C:site of double-strand break"/>
    <property type="evidence" value="ECO:0000318"/>
    <property type="project" value="GO_Central"/>
</dbReference>
<dbReference type="HOGENOM" id="CLU_348979_0_0_1"/>
<organism evidence="9">
    <name type="scientific">Selaginella moellendorffii</name>
    <name type="common">Spikemoss</name>
    <dbReference type="NCBI Taxonomy" id="88036"/>
    <lineage>
        <taxon>Eukaryota</taxon>
        <taxon>Viridiplantae</taxon>
        <taxon>Streptophyta</taxon>
        <taxon>Embryophyta</taxon>
        <taxon>Tracheophyta</taxon>
        <taxon>Lycopodiopsida</taxon>
        <taxon>Selaginellales</taxon>
        <taxon>Selaginellaceae</taxon>
        <taxon>Selaginella</taxon>
    </lineage>
</organism>
<dbReference type="AlphaFoldDB" id="D8TB97"/>
<evidence type="ECO:0000256" key="6">
    <source>
        <dbReference type="ARBA" id="ARBA00023242"/>
    </source>
</evidence>
<evidence type="ECO:0000313" key="9">
    <source>
        <dbReference type="Proteomes" id="UP000001514"/>
    </source>
</evidence>
<dbReference type="KEGG" id="smo:SELMODRAFT_431020"/>
<evidence type="ECO:0000256" key="7">
    <source>
        <dbReference type="SAM" id="MobiDB-lite"/>
    </source>
</evidence>
<dbReference type="PANTHER" id="PTHR45873:SF1">
    <property type="entry name" value="DNA POLYMERASE ETA"/>
    <property type="match status" value="1"/>
</dbReference>
<dbReference type="InterPro" id="IPR052230">
    <property type="entry name" value="DNA_polymerase_eta"/>
</dbReference>
<dbReference type="InterPro" id="IPR043502">
    <property type="entry name" value="DNA/RNA_pol_sf"/>
</dbReference>
<dbReference type="InterPro" id="IPR036775">
    <property type="entry name" value="DNA_pol_Y-fam_lit_finger_sf"/>
</dbReference>
<dbReference type="Gene3D" id="1.10.150.20">
    <property type="entry name" value="5' to 3' exonuclease, C-terminal subdomain"/>
    <property type="match status" value="1"/>
</dbReference>
<dbReference type="GO" id="GO:0009314">
    <property type="term" value="P:response to radiation"/>
    <property type="evidence" value="ECO:0000318"/>
    <property type="project" value="GO_Central"/>
</dbReference>
<keyword evidence="2" id="KW-0808">Transferase</keyword>
<keyword evidence="3" id="KW-0479">Metal-binding</keyword>
<evidence type="ECO:0000256" key="2">
    <source>
        <dbReference type="ARBA" id="ARBA00022679"/>
    </source>
</evidence>
<evidence type="ECO:0000256" key="5">
    <source>
        <dbReference type="ARBA" id="ARBA00023204"/>
    </source>
</evidence>
<dbReference type="GO" id="GO:0042276">
    <property type="term" value="P:error-prone translesion synthesis"/>
    <property type="evidence" value="ECO:0000318"/>
    <property type="project" value="GO_Central"/>
</dbReference>
<dbReference type="EMBL" id="GL377708">
    <property type="protein sequence ID" value="EFJ06049.1"/>
    <property type="molecule type" value="Genomic_DNA"/>
</dbReference>
<keyword evidence="9" id="KW-1185">Reference proteome</keyword>
<dbReference type="GO" id="GO:0003684">
    <property type="term" value="F:damaged DNA binding"/>
    <property type="evidence" value="ECO:0007669"/>
    <property type="project" value="InterPro"/>
</dbReference>
<dbReference type="GO" id="GO:0005634">
    <property type="term" value="C:nucleus"/>
    <property type="evidence" value="ECO:0000318"/>
    <property type="project" value="GO_Central"/>
</dbReference>
<dbReference type="GO" id="GO:0006281">
    <property type="term" value="P:DNA repair"/>
    <property type="evidence" value="ECO:0007669"/>
    <property type="project" value="UniProtKB-KW"/>
</dbReference>
<evidence type="ECO:0000256" key="3">
    <source>
        <dbReference type="ARBA" id="ARBA00022723"/>
    </source>
</evidence>
<keyword evidence="6" id="KW-0539">Nucleus</keyword>
<keyword evidence="4" id="KW-0227">DNA damage</keyword>
<dbReference type="SUPFAM" id="SSF100879">
    <property type="entry name" value="Lesion bypass DNA polymerase (Y-family), little finger domain"/>
    <property type="match status" value="1"/>
</dbReference>
<dbReference type="Pfam" id="PF21704">
    <property type="entry name" value="POLH-Rev1_HhH"/>
    <property type="match status" value="1"/>
</dbReference>
<dbReference type="eggNOG" id="KOG2095">
    <property type="taxonomic scope" value="Eukaryota"/>
</dbReference>
<sequence>MDLVFSGKLGGKLGQELEGELGVKTVGGLLQFSEVKLQDMYGPNTGTWLWNTSRGINGDEVQDRTLPKSHSSGKTFPGPQALKTLETLRATFLLQVVYWLKELAETLQLRLDEDLSQNNRTAQHLLTIHASCHIESRATEAPKFSSKSRPLRYGVDKISAGKEQSEITSSWAVTGLSLTASNIMAKPMGVNPITQYVDTRPPVTGDPGNASEQQQQCPVIFKECSRGVPTDGSLPESISPPPSRKPAKLTDLWQRKTSLQPEETVVWEYKQEEIDPSVFAELPSEIQQELQVTHRRNLHKERTVASFSDQDHLKHEKKALLRKLKCPNSSPLDVVSQFVAKAALQGWSDEVMREAVARDLHEEECLSSLVAEWDYAHSDETLFLVLGLFYIARLSDAERSACAASDVPEQLHCMVDFARQELLSCTGRAAFLQGLASKQDEDVTEHLELLWAQFCKKRNIQVSSEEPERQTIYEYYPAEPYRKPSNGEFRWRCSPSRGDHEVLVDMTSTRRSSISSYGTMMVPKLFGLVPRILESSFFLTYPTDRLGWNKLAVLRERQEHGVNIKWGYSRLASHPGIPPFKERVDFPDGIPAGPFLGRELALLFQGMVNNKLLRALTLERPPLSVLPHYYAVLVCAQHARAWLGRYDLRIYYNHDLTYGRLGTQDATEEEEEEVWLNGFRKERTPSTIEYILRRDTVNNMWDLLKDHMLINMRPKDYDLAKPPNTPMWRAFKQYIGHPRLIYPYPVMTQPVLREIQSTYTEVLDLETKSKQSKDGLFPPAPEENVKLEERHLYAQESLKESFTGAVKG</sequence>
<comment type="subcellular location">
    <subcellularLocation>
        <location evidence="1">Nucleus</location>
    </subcellularLocation>
</comment>
<proteinExistence type="predicted"/>
<dbReference type="Gene3D" id="3.30.1490.100">
    <property type="entry name" value="DNA polymerase, Y-family, little finger domain"/>
    <property type="match status" value="1"/>
</dbReference>